<sequence length="278" mass="31945">MKTCRICGETSEAKSYFAKEMMYLNAGHFEYFECPHCKCLQIDSVPENLSEYYGPNYYSYNKPADTVTRAKTQYNKRVLDVGCGAGALLCSMAATSGIESLTGCDPFIEKDISYENGVQIFKKSIHEMTGEFDVIMLNDSFEHMTDPHETMDSLKRLLANGGTIKMTLPIYPNIAFEKYKENWYQLDAPRHIFLHSINSLKLLANQHGFKIVQMIFDSNNSAILRSYLYTKGITFWKQDPKEIFKYFTKSEIIDIDKKMAEANKKGYGDHATVFFMHK</sequence>
<dbReference type="Gene3D" id="3.40.50.150">
    <property type="entry name" value="Vaccinia Virus protein VP39"/>
    <property type="match status" value="1"/>
</dbReference>
<dbReference type="SUPFAM" id="SSF53335">
    <property type="entry name" value="S-adenosyl-L-methionine-dependent methyltransferases"/>
    <property type="match status" value="1"/>
</dbReference>
<dbReference type="InterPro" id="IPR029063">
    <property type="entry name" value="SAM-dependent_MTases_sf"/>
</dbReference>
<proteinExistence type="predicted"/>
<dbReference type="RefSeq" id="WP_109571936.1">
    <property type="nucleotide sequence ID" value="NZ_UHJL01000001.1"/>
</dbReference>
<dbReference type="Proteomes" id="UP000255423">
    <property type="component" value="Unassembled WGS sequence"/>
</dbReference>
<dbReference type="AlphaFoldDB" id="A0A380RVA9"/>
<protein>
    <submittedName>
        <fullName evidence="1">Methyltransferase domain-containing protein</fullName>
    </submittedName>
</protein>
<dbReference type="GO" id="GO:0032259">
    <property type="term" value="P:methylation"/>
    <property type="evidence" value="ECO:0007669"/>
    <property type="project" value="UniProtKB-KW"/>
</dbReference>
<reference evidence="1 2" key="1">
    <citation type="submission" date="2017-08" db="EMBL/GenBank/DDBJ databases">
        <authorList>
            <person name="de Groot N.N."/>
        </authorList>
    </citation>
    <scope>NUCLEOTIDE SEQUENCE [LARGE SCALE GENOMIC DNA]</scope>
    <source>
        <strain evidence="1 2">HM2</strain>
    </source>
</reference>
<dbReference type="EMBL" id="UHJL01000001">
    <property type="protein sequence ID" value="SUQ19229.1"/>
    <property type="molecule type" value="Genomic_DNA"/>
</dbReference>
<evidence type="ECO:0000313" key="1">
    <source>
        <dbReference type="EMBL" id="SUQ19229.1"/>
    </source>
</evidence>
<keyword evidence="1" id="KW-0489">Methyltransferase</keyword>
<dbReference type="CDD" id="cd02440">
    <property type="entry name" value="AdoMet_MTases"/>
    <property type="match status" value="1"/>
</dbReference>
<dbReference type="Pfam" id="PF13489">
    <property type="entry name" value="Methyltransf_23"/>
    <property type="match status" value="1"/>
</dbReference>
<dbReference type="PANTHER" id="PTHR43861">
    <property type="entry name" value="TRANS-ACONITATE 2-METHYLTRANSFERASE-RELATED"/>
    <property type="match status" value="1"/>
</dbReference>
<name>A0A380RVA9_FIBSU</name>
<gene>
    <name evidence="1" type="ORF">SAMN05661053_0458</name>
</gene>
<keyword evidence="1" id="KW-0808">Transferase</keyword>
<accession>A0A380RVA9</accession>
<organism evidence="1 2">
    <name type="scientific">Fibrobacter succinogenes</name>
    <name type="common">Bacteroides succinogenes</name>
    <dbReference type="NCBI Taxonomy" id="833"/>
    <lineage>
        <taxon>Bacteria</taxon>
        <taxon>Pseudomonadati</taxon>
        <taxon>Fibrobacterota</taxon>
        <taxon>Fibrobacteria</taxon>
        <taxon>Fibrobacterales</taxon>
        <taxon>Fibrobacteraceae</taxon>
        <taxon>Fibrobacter</taxon>
    </lineage>
</organism>
<dbReference type="GO" id="GO:0008168">
    <property type="term" value="F:methyltransferase activity"/>
    <property type="evidence" value="ECO:0007669"/>
    <property type="project" value="UniProtKB-KW"/>
</dbReference>
<evidence type="ECO:0000313" key="2">
    <source>
        <dbReference type="Proteomes" id="UP000255423"/>
    </source>
</evidence>